<organism evidence="2 3">
    <name type="scientific">Caerostris extrusa</name>
    <name type="common">Bark spider</name>
    <name type="synonym">Caerostris bankana</name>
    <dbReference type="NCBI Taxonomy" id="172846"/>
    <lineage>
        <taxon>Eukaryota</taxon>
        <taxon>Metazoa</taxon>
        <taxon>Ecdysozoa</taxon>
        <taxon>Arthropoda</taxon>
        <taxon>Chelicerata</taxon>
        <taxon>Arachnida</taxon>
        <taxon>Araneae</taxon>
        <taxon>Araneomorphae</taxon>
        <taxon>Entelegynae</taxon>
        <taxon>Araneoidea</taxon>
        <taxon>Araneidae</taxon>
        <taxon>Caerostris</taxon>
    </lineage>
</organism>
<keyword evidence="1" id="KW-0472">Membrane</keyword>
<evidence type="ECO:0000256" key="1">
    <source>
        <dbReference type="SAM" id="Phobius"/>
    </source>
</evidence>
<sequence>MEVFRSGRRRRFRPPGLNGSFHFVFIALIAHCLRHTFPGNMGAHHGRFQSVELALFVNRFLGTSITFFSVVAGVGSSVACLSHSKNNTGKRCVIIPATRTCVGNLPCEIDNSDHLRQFQHTFQGHLLTDSIQEAC</sequence>
<comment type="caution">
    <text evidence="2">The sequence shown here is derived from an EMBL/GenBank/DDBJ whole genome shotgun (WGS) entry which is preliminary data.</text>
</comment>
<dbReference type="Proteomes" id="UP001054945">
    <property type="component" value="Unassembled WGS sequence"/>
</dbReference>
<keyword evidence="3" id="KW-1185">Reference proteome</keyword>
<feature type="transmembrane region" description="Helical" evidence="1">
    <location>
        <begin position="21"/>
        <end position="37"/>
    </location>
</feature>
<evidence type="ECO:0000313" key="3">
    <source>
        <dbReference type="Proteomes" id="UP001054945"/>
    </source>
</evidence>
<evidence type="ECO:0000313" key="2">
    <source>
        <dbReference type="EMBL" id="GIY35960.1"/>
    </source>
</evidence>
<feature type="transmembrane region" description="Helical" evidence="1">
    <location>
        <begin position="57"/>
        <end position="81"/>
    </location>
</feature>
<keyword evidence="1" id="KW-1133">Transmembrane helix</keyword>
<name>A0AAV4SU13_CAEEX</name>
<accession>A0AAV4SU13</accession>
<proteinExistence type="predicted"/>
<reference evidence="2 3" key="1">
    <citation type="submission" date="2021-06" db="EMBL/GenBank/DDBJ databases">
        <title>Caerostris extrusa draft genome.</title>
        <authorList>
            <person name="Kono N."/>
            <person name="Arakawa K."/>
        </authorList>
    </citation>
    <scope>NUCLEOTIDE SEQUENCE [LARGE SCALE GENOMIC DNA]</scope>
</reference>
<protein>
    <submittedName>
        <fullName evidence="2">Uncharacterized protein</fullName>
    </submittedName>
</protein>
<dbReference type="AlphaFoldDB" id="A0AAV4SU13"/>
<keyword evidence="1" id="KW-0812">Transmembrane</keyword>
<gene>
    <name evidence="2" type="ORF">CEXT_5871</name>
</gene>
<dbReference type="EMBL" id="BPLR01009982">
    <property type="protein sequence ID" value="GIY35960.1"/>
    <property type="molecule type" value="Genomic_DNA"/>
</dbReference>